<dbReference type="GO" id="GO:0016747">
    <property type="term" value="F:acyltransferase activity, transferring groups other than amino-acyl groups"/>
    <property type="evidence" value="ECO:0007669"/>
    <property type="project" value="InterPro"/>
</dbReference>
<feature type="domain" description="N-acetyltransferase" evidence="5">
    <location>
        <begin position="1"/>
        <end position="158"/>
    </location>
</feature>
<comment type="catalytic activity">
    <reaction evidence="3">
        <text>L-methionine sulfoximine + acetyl-CoA = N-acetyl-L-methionine sulfoximine + CoA + H(+)</text>
        <dbReference type="Rhea" id="RHEA:47660"/>
        <dbReference type="ChEBI" id="CHEBI:15378"/>
        <dbReference type="ChEBI" id="CHEBI:57287"/>
        <dbReference type="ChEBI" id="CHEBI:57288"/>
        <dbReference type="ChEBI" id="CHEBI:87826"/>
        <dbReference type="ChEBI" id="CHEBI:87827"/>
    </reaction>
</comment>
<evidence type="ECO:0000256" key="4">
    <source>
        <dbReference type="ARBA" id="ARBA00051334"/>
    </source>
</evidence>
<dbReference type="Pfam" id="PF00583">
    <property type="entry name" value="Acetyltransf_1"/>
    <property type="match status" value="1"/>
</dbReference>
<evidence type="ECO:0000259" key="5">
    <source>
        <dbReference type="PROSITE" id="PS51186"/>
    </source>
</evidence>
<protein>
    <submittedName>
        <fullName evidence="6">Acetyltransferase</fullName>
    </submittedName>
</protein>
<dbReference type="SUPFAM" id="SSF55729">
    <property type="entry name" value="Acyl-CoA N-acyltransferases (Nat)"/>
    <property type="match status" value="1"/>
</dbReference>
<evidence type="ECO:0000313" key="6">
    <source>
        <dbReference type="EMBL" id="KHJ67388.1"/>
    </source>
</evidence>
<keyword evidence="2" id="KW-0012">Acyltransferase</keyword>
<dbReference type="PROSITE" id="PS51186">
    <property type="entry name" value="GNAT"/>
    <property type="match status" value="1"/>
</dbReference>
<proteinExistence type="predicted"/>
<evidence type="ECO:0000313" key="7">
    <source>
        <dbReference type="Proteomes" id="UP000030853"/>
    </source>
</evidence>
<comment type="catalytic activity">
    <reaction evidence="4">
        <text>L-methionine sulfone + acetyl-CoA = N-acetyl-L-methionine sulfone + CoA + H(+)</text>
        <dbReference type="Rhea" id="RHEA:47656"/>
        <dbReference type="ChEBI" id="CHEBI:15378"/>
        <dbReference type="ChEBI" id="CHEBI:57287"/>
        <dbReference type="ChEBI" id="CHEBI:57288"/>
        <dbReference type="ChEBI" id="CHEBI:87824"/>
        <dbReference type="ChEBI" id="CHEBI:87825"/>
    </reaction>
</comment>
<dbReference type="InterPro" id="IPR016181">
    <property type="entry name" value="Acyl_CoA_acyltransferase"/>
</dbReference>
<sequence>MQIREAQESDAAIIAEIYNDAVLHTTAIWNDNTVDTANRIQWLVSRQRAGFPVLVAVEEQQVIGYASYGDWRPWDGYRHTVEHSVYVHKEGRGKGIGCQLMLALIERAREQDKHMMIAGIESENHASIAMHKKLGFSDGGRLNQVGCKFGRWLDLTFLQLKLDTRHQP</sequence>
<name>A0A0B1R2W2_9GAMM</name>
<dbReference type="EMBL" id="JTJJ01000051">
    <property type="protein sequence ID" value="KHJ67388.1"/>
    <property type="molecule type" value="Genomic_DNA"/>
</dbReference>
<dbReference type="InterPro" id="IPR000182">
    <property type="entry name" value="GNAT_dom"/>
</dbReference>
<comment type="caution">
    <text evidence="6">The sequence shown here is derived from an EMBL/GenBank/DDBJ whole genome shotgun (WGS) entry which is preliminary data.</text>
</comment>
<organism evidence="6 7">
    <name type="scientific">Pantoea rodasii</name>
    <dbReference type="NCBI Taxonomy" id="1076549"/>
    <lineage>
        <taxon>Bacteria</taxon>
        <taxon>Pseudomonadati</taxon>
        <taxon>Pseudomonadota</taxon>
        <taxon>Gammaproteobacteria</taxon>
        <taxon>Enterobacterales</taxon>
        <taxon>Erwiniaceae</taxon>
        <taxon>Pantoea</taxon>
    </lineage>
</organism>
<dbReference type="FunFam" id="3.40.630.30:FF:000026">
    <property type="entry name" value="Phosphinothricin acetyltransferase"/>
    <property type="match status" value="1"/>
</dbReference>
<dbReference type="Gene3D" id="3.40.630.30">
    <property type="match status" value="1"/>
</dbReference>
<evidence type="ECO:0000256" key="2">
    <source>
        <dbReference type="ARBA" id="ARBA00023315"/>
    </source>
</evidence>
<evidence type="ECO:0000256" key="3">
    <source>
        <dbReference type="ARBA" id="ARBA00050603"/>
    </source>
</evidence>
<accession>A0A0B1R2W2</accession>
<keyword evidence="1 6" id="KW-0808">Transferase</keyword>
<dbReference type="CDD" id="cd04301">
    <property type="entry name" value="NAT_SF"/>
    <property type="match status" value="1"/>
</dbReference>
<dbReference type="PANTHER" id="PTHR43072:SF23">
    <property type="entry name" value="UPF0039 PROTEIN C11D3.02C"/>
    <property type="match status" value="1"/>
</dbReference>
<reference evidence="6 7" key="1">
    <citation type="submission" date="2014-11" db="EMBL/GenBank/DDBJ databases">
        <title>Genome sequencing of Pantoea rodasii ND03.</title>
        <authorList>
            <person name="Muhamad Yunos N.Y."/>
            <person name="Chan K.-G."/>
        </authorList>
    </citation>
    <scope>NUCLEOTIDE SEQUENCE [LARGE SCALE GENOMIC DNA]</scope>
    <source>
        <strain evidence="6 7">ND03</strain>
    </source>
</reference>
<dbReference type="RefSeq" id="WP_039332314.1">
    <property type="nucleotide sequence ID" value="NZ_JTJJ01000051.1"/>
</dbReference>
<dbReference type="AlphaFoldDB" id="A0A0B1R2W2"/>
<dbReference type="PANTHER" id="PTHR43072">
    <property type="entry name" value="N-ACETYLTRANSFERASE"/>
    <property type="match status" value="1"/>
</dbReference>
<gene>
    <name evidence="6" type="ORF">QU24_14430</name>
</gene>
<evidence type="ECO:0000256" key="1">
    <source>
        <dbReference type="ARBA" id="ARBA00022679"/>
    </source>
</evidence>
<dbReference type="Proteomes" id="UP000030853">
    <property type="component" value="Unassembled WGS sequence"/>
</dbReference>